<dbReference type="Gene3D" id="3.20.20.30">
    <property type="entry name" value="Luciferase-like domain"/>
    <property type="match status" value="1"/>
</dbReference>
<dbReference type="PANTHER" id="PTHR42847">
    <property type="entry name" value="ALKANESULFONATE MONOOXYGENASE"/>
    <property type="match status" value="1"/>
</dbReference>
<protein>
    <submittedName>
        <fullName evidence="6">Luciferase-like monooxygenase family protein</fullName>
    </submittedName>
</protein>
<dbReference type="InterPro" id="IPR050172">
    <property type="entry name" value="SsuD_RutA_monooxygenase"/>
</dbReference>
<organism evidence="6 7">
    <name type="scientific">Mycobacteroides abscessus subsp. bolletii 1513</name>
    <dbReference type="NCBI Taxonomy" id="1299321"/>
    <lineage>
        <taxon>Bacteria</taxon>
        <taxon>Bacillati</taxon>
        <taxon>Actinomycetota</taxon>
        <taxon>Actinomycetes</taxon>
        <taxon>Mycobacteriales</taxon>
        <taxon>Mycobacteriaceae</taxon>
        <taxon>Mycobacteroides</taxon>
        <taxon>Mycobacteroides abscessus</taxon>
    </lineage>
</organism>
<evidence type="ECO:0000313" key="6">
    <source>
        <dbReference type="EMBL" id="EUA74007.1"/>
    </source>
</evidence>
<keyword evidence="4 6" id="KW-0503">Monooxygenase</keyword>
<feature type="domain" description="Luciferase-like" evidence="5">
    <location>
        <begin position="37"/>
        <end position="136"/>
    </location>
</feature>
<dbReference type="PATRIC" id="fig|1299321.3.peg.74"/>
<evidence type="ECO:0000256" key="2">
    <source>
        <dbReference type="ARBA" id="ARBA00022643"/>
    </source>
</evidence>
<dbReference type="GO" id="GO:0046306">
    <property type="term" value="P:alkanesulfonate catabolic process"/>
    <property type="evidence" value="ECO:0007669"/>
    <property type="project" value="TreeGrafter"/>
</dbReference>
<dbReference type="Proteomes" id="UP000023351">
    <property type="component" value="Unassembled WGS sequence"/>
</dbReference>
<evidence type="ECO:0000256" key="3">
    <source>
        <dbReference type="ARBA" id="ARBA00023002"/>
    </source>
</evidence>
<evidence type="ECO:0000313" key="7">
    <source>
        <dbReference type="Proteomes" id="UP000023351"/>
    </source>
</evidence>
<name>X8DZC8_9MYCO</name>
<proteinExistence type="predicted"/>
<sequence>MRVAGDAGRPVEAAEIGGVRELRATLTIRAFLIPSSTAADQVVERAQLCERLGYDLVAFPDRPPLPHLLEMWTLLSWIAARTSRIHLMPNVADLQLRNPVILARAAASLDLLSDGRIDLGLGASLRGADANAMGEPP</sequence>
<keyword evidence="1" id="KW-0285">Flavoprotein</keyword>
<keyword evidence="2" id="KW-0288">FMN</keyword>
<dbReference type="AlphaFoldDB" id="X8DZC8"/>
<dbReference type="PANTHER" id="PTHR42847:SF4">
    <property type="entry name" value="ALKANESULFONATE MONOOXYGENASE-RELATED"/>
    <property type="match status" value="1"/>
</dbReference>
<evidence type="ECO:0000259" key="5">
    <source>
        <dbReference type="Pfam" id="PF00296"/>
    </source>
</evidence>
<dbReference type="InterPro" id="IPR036661">
    <property type="entry name" value="Luciferase-like_sf"/>
</dbReference>
<dbReference type="SUPFAM" id="SSF51679">
    <property type="entry name" value="Bacterial luciferase-like"/>
    <property type="match status" value="1"/>
</dbReference>
<gene>
    <name evidence="6" type="ORF">I540_0083</name>
</gene>
<dbReference type="EMBL" id="JAOJ01000001">
    <property type="protein sequence ID" value="EUA74007.1"/>
    <property type="molecule type" value="Genomic_DNA"/>
</dbReference>
<keyword evidence="3" id="KW-0560">Oxidoreductase</keyword>
<dbReference type="GO" id="GO:0008726">
    <property type="term" value="F:alkanesulfonate monooxygenase activity"/>
    <property type="evidence" value="ECO:0007669"/>
    <property type="project" value="TreeGrafter"/>
</dbReference>
<dbReference type="InterPro" id="IPR011251">
    <property type="entry name" value="Luciferase-like_dom"/>
</dbReference>
<comment type="caution">
    <text evidence="6">The sequence shown here is derived from an EMBL/GenBank/DDBJ whole genome shotgun (WGS) entry which is preliminary data.</text>
</comment>
<dbReference type="Pfam" id="PF00296">
    <property type="entry name" value="Bac_luciferase"/>
    <property type="match status" value="1"/>
</dbReference>
<reference evidence="6 7" key="1">
    <citation type="submission" date="2013-12" db="EMBL/GenBank/DDBJ databases">
        <authorList>
            <person name="Zelazny A."/>
            <person name="Olivier K."/>
            <person name="Holland S."/>
            <person name="Lenaerts A."/>
            <person name="Ordway D."/>
            <person name="DeGroote M.A."/>
            <person name="Parker T."/>
            <person name="Sizemore C."/>
            <person name="Tallon L.J."/>
            <person name="Sadzewicz L.K."/>
            <person name="Sengamalay N."/>
            <person name="Fraser C.M."/>
            <person name="Hine E."/>
            <person name="Shefchek K.A."/>
            <person name="Das S.P."/>
            <person name="Tettelin H."/>
        </authorList>
    </citation>
    <scope>NUCLEOTIDE SEQUENCE [LARGE SCALE GENOMIC DNA]</scope>
    <source>
        <strain evidence="6 7">1513</strain>
    </source>
</reference>
<accession>X8DZC8</accession>
<evidence type="ECO:0000256" key="1">
    <source>
        <dbReference type="ARBA" id="ARBA00022630"/>
    </source>
</evidence>
<evidence type="ECO:0000256" key="4">
    <source>
        <dbReference type="ARBA" id="ARBA00023033"/>
    </source>
</evidence>